<evidence type="ECO:0000313" key="2">
    <source>
        <dbReference type="Proteomes" id="UP000033428"/>
    </source>
</evidence>
<gene>
    <name evidence="1" type="ORF">OMAG_002063</name>
</gene>
<comment type="caution">
    <text evidence="1">The sequence shown here is derived from an EMBL/GenBank/DDBJ whole genome shotgun (WGS) entry which is preliminary data.</text>
</comment>
<dbReference type="Proteomes" id="UP000033428">
    <property type="component" value="Unassembled WGS sequence"/>
</dbReference>
<dbReference type="EMBL" id="JYNY01000409">
    <property type="protein sequence ID" value="KJJ84064.1"/>
    <property type="molecule type" value="Genomic_DNA"/>
</dbReference>
<reference evidence="1 2" key="1">
    <citation type="submission" date="2015-02" db="EMBL/GenBank/DDBJ databases">
        <title>Single-cell genomics of uncultivated deep-branching MTB reveals a conserved set of magnetosome genes.</title>
        <authorList>
            <person name="Kolinko S."/>
            <person name="Richter M."/>
            <person name="Glockner F.O."/>
            <person name="Brachmann A."/>
            <person name="Schuler D."/>
        </authorList>
    </citation>
    <scope>NUCLEOTIDE SEQUENCE [LARGE SCALE GENOMIC DNA]</scope>
    <source>
        <strain evidence="1">SKK-01</strain>
    </source>
</reference>
<organism evidence="1 2">
    <name type="scientific">Candidatus Omnitrophus magneticus</name>
    <dbReference type="NCBI Taxonomy" id="1609969"/>
    <lineage>
        <taxon>Bacteria</taxon>
        <taxon>Pseudomonadati</taxon>
        <taxon>Candidatus Omnitrophota</taxon>
        <taxon>Candidatus Omnitrophus</taxon>
    </lineage>
</organism>
<accession>A0A0F0CPW7</accession>
<protein>
    <submittedName>
        <fullName evidence="1">Uncharacterized protein</fullName>
    </submittedName>
</protein>
<evidence type="ECO:0000313" key="1">
    <source>
        <dbReference type="EMBL" id="KJJ84064.1"/>
    </source>
</evidence>
<proteinExistence type="predicted"/>
<dbReference type="AlphaFoldDB" id="A0A0F0CPW7"/>
<keyword evidence="2" id="KW-1185">Reference proteome</keyword>
<sequence>MIIGTVIPAGSKFYEIKILTENRKSKLKIQAQKMGSGNDWMRGFKHYTEISLTA</sequence>
<name>A0A0F0CPW7_9BACT</name>